<keyword evidence="5" id="KW-1185">Reference proteome</keyword>
<dbReference type="InterPro" id="IPR046357">
    <property type="entry name" value="PPIase_dom_sf"/>
</dbReference>
<accession>A0AAV9IRX7</accession>
<gene>
    <name evidence="4" type="ORF">CDCA_CDCA02G0688</name>
</gene>
<sequence length="258" mass="28109">MVATSRIRQRFLVGHGFTCRRTGLRRITTMDRANTESCGFIIPSDGRVRCRIAGKTLTVSSRRLRRTATGAPRLHMSRSAGGGCAPPTPATASSLSRRTFLQRALTHLTLLFTLYTTRSASASAADAPKMRSKTLSFVTDDGGVQYADEVQGTGATPQDGDLVVIHYIGYLSNGKVFDNTRSKGRKPVAFVYGKRQMLPGIEVGIRTMKVGGKRRIIVPSEMAFGKRGVCVEERGCLIPPDETLTYDVELLRVAVSPI</sequence>
<dbReference type="AlphaFoldDB" id="A0AAV9IRX7"/>
<evidence type="ECO:0000256" key="1">
    <source>
        <dbReference type="PROSITE-ProRule" id="PRU00277"/>
    </source>
</evidence>
<dbReference type="EC" id="5.2.1.8" evidence="1"/>
<dbReference type="PROSITE" id="PS50059">
    <property type="entry name" value="FKBP_PPIASE"/>
    <property type="match status" value="1"/>
</dbReference>
<dbReference type="Gene3D" id="3.10.50.40">
    <property type="match status" value="1"/>
</dbReference>
<dbReference type="InterPro" id="IPR053111">
    <property type="entry name" value="Chloro_FKBP-type_PPIase"/>
</dbReference>
<organism evidence="4 5">
    <name type="scientific">Cyanidium caldarium</name>
    <name type="common">Red alga</name>
    <dbReference type="NCBI Taxonomy" id="2771"/>
    <lineage>
        <taxon>Eukaryota</taxon>
        <taxon>Rhodophyta</taxon>
        <taxon>Bangiophyceae</taxon>
        <taxon>Cyanidiales</taxon>
        <taxon>Cyanidiaceae</taxon>
        <taxon>Cyanidium</taxon>
    </lineage>
</organism>
<dbReference type="PANTHER" id="PTHR47598">
    <property type="entry name" value="PEPTIDYL-PROLYL CIS-TRANS ISOMERASE FKBP17-2, CHLOROPLASTIC"/>
    <property type="match status" value="1"/>
</dbReference>
<proteinExistence type="predicted"/>
<comment type="caution">
    <text evidence="4">The sequence shown here is derived from an EMBL/GenBank/DDBJ whole genome shotgun (WGS) entry which is preliminary data.</text>
</comment>
<dbReference type="GO" id="GO:0003755">
    <property type="term" value="F:peptidyl-prolyl cis-trans isomerase activity"/>
    <property type="evidence" value="ECO:0007669"/>
    <property type="project" value="UniProtKB-KW"/>
</dbReference>
<keyword evidence="1" id="KW-0697">Rotamase</keyword>
<feature type="domain" description="PPIase FKBP-type" evidence="3">
    <location>
        <begin position="160"/>
        <end position="254"/>
    </location>
</feature>
<dbReference type="SUPFAM" id="SSF54534">
    <property type="entry name" value="FKBP-like"/>
    <property type="match status" value="1"/>
</dbReference>
<dbReference type="PANTHER" id="PTHR47598:SF1">
    <property type="entry name" value="PEPTIDYL-PROLYL CIS-TRANS ISOMERASE FKBP17-2, CHLOROPLASTIC"/>
    <property type="match status" value="1"/>
</dbReference>
<feature type="region of interest" description="Disordered" evidence="2">
    <location>
        <begin position="68"/>
        <end position="92"/>
    </location>
</feature>
<comment type="catalytic activity">
    <reaction evidence="1">
        <text>[protein]-peptidylproline (omega=180) = [protein]-peptidylproline (omega=0)</text>
        <dbReference type="Rhea" id="RHEA:16237"/>
        <dbReference type="Rhea" id="RHEA-COMP:10747"/>
        <dbReference type="Rhea" id="RHEA-COMP:10748"/>
        <dbReference type="ChEBI" id="CHEBI:83833"/>
        <dbReference type="ChEBI" id="CHEBI:83834"/>
        <dbReference type="EC" id="5.2.1.8"/>
    </reaction>
</comment>
<dbReference type="EMBL" id="JANCYW010000002">
    <property type="protein sequence ID" value="KAK4534663.1"/>
    <property type="molecule type" value="Genomic_DNA"/>
</dbReference>
<dbReference type="Proteomes" id="UP001301350">
    <property type="component" value="Unassembled WGS sequence"/>
</dbReference>
<evidence type="ECO:0000259" key="3">
    <source>
        <dbReference type="PROSITE" id="PS50059"/>
    </source>
</evidence>
<name>A0AAV9IRX7_CYACA</name>
<evidence type="ECO:0000256" key="2">
    <source>
        <dbReference type="SAM" id="MobiDB-lite"/>
    </source>
</evidence>
<evidence type="ECO:0000313" key="4">
    <source>
        <dbReference type="EMBL" id="KAK4534663.1"/>
    </source>
</evidence>
<protein>
    <recommendedName>
        <fullName evidence="1">peptidylprolyl isomerase</fullName>
        <ecNumber evidence="1">5.2.1.8</ecNumber>
    </recommendedName>
</protein>
<dbReference type="InterPro" id="IPR001179">
    <property type="entry name" value="PPIase_FKBP_dom"/>
</dbReference>
<evidence type="ECO:0000313" key="5">
    <source>
        <dbReference type="Proteomes" id="UP001301350"/>
    </source>
</evidence>
<dbReference type="Pfam" id="PF00254">
    <property type="entry name" value="FKBP_C"/>
    <property type="match status" value="1"/>
</dbReference>
<dbReference type="GO" id="GO:0009507">
    <property type="term" value="C:chloroplast"/>
    <property type="evidence" value="ECO:0007669"/>
    <property type="project" value="TreeGrafter"/>
</dbReference>
<reference evidence="4 5" key="1">
    <citation type="submission" date="2022-07" db="EMBL/GenBank/DDBJ databases">
        <title>Genome-wide signatures of adaptation to extreme environments.</title>
        <authorList>
            <person name="Cho C.H."/>
            <person name="Yoon H.S."/>
        </authorList>
    </citation>
    <scope>NUCLEOTIDE SEQUENCE [LARGE SCALE GENOMIC DNA]</scope>
    <source>
        <strain evidence="4 5">DBV 063 E5</strain>
    </source>
</reference>
<keyword evidence="1" id="KW-0413">Isomerase</keyword>